<evidence type="ECO:0000256" key="4">
    <source>
        <dbReference type="ARBA" id="ARBA00022723"/>
    </source>
</evidence>
<keyword evidence="6" id="KW-0378">Hydrolase</keyword>
<dbReference type="GO" id="GO:0140097">
    <property type="term" value="F:catalytic activity, acting on DNA"/>
    <property type="evidence" value="ECO:0007669"/>
    <property type="project" value="UniProtKB-ARBA"/>
</dbReference>
<evidence type="ECO:0000256" key="9">
    <source>
        <dbReference type="ARBA" id="ARBA00023204"/>
    </source>
</evidence>
<comment type="similarity">
    <text evidence="2">Belongs to the Nth/MutY family.</text>
</comment>
<evidence type="ECO:0000256" key="8">
    <source>
        <dbReference type="ARBA" id="ARBA00023014"/>
    </source>
</evidence>
<evidence type="ECO:0000256" key="2">
    <source>
        <dbReference type="ARBA" id="ARBA00008343"/>
    </source>
</evidence>
<keyword evidence="7" id="KW-0408">Iron</keyword>
<keyword evidence="8" id="KW-0411">Iron-sulfur</keyword>
<proteinExistence type="inferred from homology"/>
<dbReference type="Gene3D" id="1.10.340.30">
    <property type="entry name" value="Hypothetical protein, domain 2"/>
    <property type="match status" value="1"/>
</dbReference>
<dbReference type="RefSeq" id="WP_348264456.1">
    <property type="nucleotide sequence ID" value="NZ_CP121196.1"/>
</dbReference>
<dbReference type="InterPro" id="IPR011257">
    <property type="entry name" value="DNA_glycosylase"/>
</dbReference>
<protein>
    <submittedName>
        <fullName evidence="11">Uncharacterized protein</fullName>
    </submittedName>
</protein>
<dbReference type="InterPro" id="IPR023170">
    <property type="entry name" value="HhH_base_excis_C"/>
</dbReference>
<evidence type="ECO:0000256" key="5">
    <source>
        <dbReference type="ARBA" id="ARBA00022763"/>
    </source>
</evidence>
<gene>
    <name evidence="11" type="ORF">P8935_07965</name>
</gene>
<dbReference type="AlphaFoldDB" id="A0AAU7DNL6"/>
<dbReference type="PANTHER" id="PTHR10359">
    <property type="entry name" value="A/G-SPECIFIC ADENINE GLYCOSYLASE/ENDONUCLEASE III"/>
    <property type="match status" value="1"/>
</dbReference>
<keyword evidence="5" id="KW-0227">DNA damage</keyword>
<organism evidence="11">
    <name type="scientific">Telmatobacter sp. DSM 110680</name>
    <dbReference type="NCBI Taxonomy" id="3036704"/>
    <lineage>
        <taxon>Bacteria</taxon>
        <taxon>Pseudomonadati</taxon>
        <taxon>Acidobacteriota</taxon>
        <taxon>Terriglobia</taxon>
        <taxon>Terriglobales</taxon>
        <taxon>Acidobacteriaceae</taxon>
        <taxon>Telmatobacter</taxon>
    </lineage>
</organism>
<evidence type="ECO:0000256" key="3">
    <source>
        <dbReference type="ARBA" id="ARBA00022485"/>
    </source>
</evidence>
<keyword evidence="3" id="KW-0004">4Fe-4S</keyword>
<dbReference type="SMART" id="SM00525">
    <property type="entry name" value="FES"/>
    <property type="match status" value="1"/>
</dbReference>
<accession>A0AAU7DNL6</accession>
<evidence type="ECO:0000256" key="1">
    <source>
        <dbReference type="ARBA" id="ARBA00001966"/>
    </source>
</evidence>
<dbReference type="GO" id="GO:0016798">
    <property type="term" value="F:hydrolase activity, acting on glycosyl bonds"/>
    <property type="evidence" value="ECO:0007669"/>
    <property type="project" value="UniProtKB-KW"/>
</dbReference>
<dbReference type="GO" id="GO:0046872">
    <property type="term" value="F:metal ion binding"/>
    <property type="evidence" value="ECO:0007669"/>
    <property type="project" value="UniProtKB-KW"/>
</dbReference>
<dbReference type="EMBL" id="CP121196">
    <property type="protein sequence ID" value="XBH19240.1"/>
    <property type="molecule type" value="Genomic_DNA"/>
</dbReference>
<evidence type="ECO:0000256" key="7">
    <source>
        <dbReference type="ARBA" id="ARBA00023004"/>
    </source>
</evidence>
<dbReference type="SUPFAM" id="SSF48150">
    <property type="entry name" value="DNA-glycosylase"/>
    <property type="match status" value="1"/>
</dbReference>
<dbReference type="Gene3D" id="1.10.1670.10">
    <property type="entry name" value="Helix-hairpin-Helix base-excision DNA repair enzymes (C-terminal)"/>
    <property type="match status" value="1"/>
</dbReference>
<name>A0AAU7DNL6_9BACT</name>
<keyword evidence="10" id="KW-0326">Glycosidase</keyword>
<evidence type="ECO:0000313" key="11">
    <source>
        <dbReference type="EMBL" id="XBH19240.1"/>
    </source>
</evidence>
<keyword evidence="9" id="KW-0234">DNA repair</keyword>
<evidence type="ECO:0000256" key="10">
    <source>
        <dbReference type="ARBA" id="ARBA00023295"/>
    </source>
</evidence>
<sequence>MKIKPLSVSAVLDKLEGSYGPQEPCWPVDPYAALLWWHCGYPASDATCMRGWNALNKEVGIQPRQILKATQEKLASALKPGGMVPELRAMRLQQIAERIENEFLGDMRNAFVGRIEDVRKKLKKFPGIADPGADRLLLFGDIVPVAAVPSNCPQVLVRIQLGLERESYSVTYREAQALIEAAIPEQFHPRMRAYLLLKEHGQTLCKRSKPKCEECPISLHCAYFVGKDRGRSRPK</sequence>
<dbReference type="PANTHER" id="PTHR10359:SF19">
    <property type="entry name" value="DNA REPAIR GLYCOSYLASE MJ1434-RELATED"/>
    <property type="match status" value="1"/>
</dbReference>
<dbReference type="GO" id="GO:0051539">
    <property type="term" value="F:4 iron, 4 sulfur cluster binding"/>
    <property type="evidence" value="ECO:0007669"/>
    <property type="project" value="UniProtKB-KW"/>
</dbReference>
<dbReference type="GO" id="GO:0006281">
    <property type="term" value="P:DNA repair"/>
    <property type="evidence" value="ECO:0007669"/>
    <property type="project" value="UniProtKB-KW"/>
</dbReference>
<keyword evidence="4" id="KW-0479">Metal-binding</keyword>
<evidence type="ECO:0000256" key="6">
    <source>
        <dbReference type="ARBA" id="ARBA00022801"/>
    </source>
</evidence>
<comment type="cofactor">
    <cofactor evidence="1">
        <name>[4Fe-4S] cluster</name>
        <dbReference type="ChEBI" id="CHEBI:49883"/>
    </cofactor>
</comment>
<dbReference type="InterPro" id="IPR003651">
    <property type="entry name" value="Endonuclease3_FeS-loop_motif"/>
</dbReference>
<reference evidence="11" key="1">
    <citation type="submission" date="2023-03" db="EMBL/GenBank/DDBJ databases">
        <title>Edaphobacter sp.</title>
        <authorList>
            <person name="Huber K.J."/>
            <person name="Papendorf J."/>
            <person name="Pilke C."/>
            <person name="Bunk B."/>
            <person name="Sproeer C."/>
            <person name="Pester M."/>
        </authorList>
    </citation>
    <scope>NUCLEOTIDE SEQUENCE</scope>
    <source>
        <strain evidence="11">DSM 110680</strain>
    </source>
</reference>
<dbReference type="InterPro" id="IPR004035">
    <property type="entry name" value="Endouclease-III_FeS-bd_BS"/>
</dbReference>
<dbReference type="PROSITE" id="PS00764">
    <property type="entry name" value="ENDONUCLEASE_III_1"/>
    <property type="match status" value="1"/>
</dbReference>